<dbReference type="Proteomes" id="UP000257109">
    <property type="component" value="Unassembled WGS sequence"/>
</dbReference>
<dbReference type="SUPFAM" id="SSF53098">
    <property type="entry name" value="Ribonuclease H-like"/>
    <property type="match status" value="1"/>
</dbReference>
<dbReference type="InterPro" id="IPR012337">
    <property type="entry name" value="RNaseH-like_sf"/>
</dbReference>
<dbReference type="CDD" id="cd06222">
    <property type="entry name" value="RNase_H_like"/>
    <property type="match status" value="1"/>
</dbReference>
<feature type="non-terminal residue" evidence="1">
    <location>
        <position position="1"/>
    </location>
</feature>
<evidence type="ECO:0008006" key="3">
    <source>
        <dbReference type="Google" id="ProtNLM"/>
    </source>
</evidence>
<name>A0A371HUP9_MUCPR</name>
<dbReference type="Gene3D" id="3.30.420.10">
    <property type="entry name" value="Ribonuclease H-like superfamily/Ribonuclease H"/>
    <property type="match status" value="1"/>
</dbReference>
<sequence length="124" mass="13911">MPLTSEPVILKSCLLSFAWFIWKWKSRNAEVFNDVEWTDWFIINQISTLMNYILCKILKLTTDGSSLRNPAKSAGFGGQIRDTEDKWVGFAGSCGVTTSLNASTQKELLAIHHSLQVAWNTGLT</sequence>
<accession>A0A371HUP9</accession>
<dbReference type="InterPro" id="IPR036397">
    <property type="entry name" value="RNaseH_sf"/>
</dbReference>
<comment type="caution">
    <text evidence="1">The sequence shown here is derived from an EMBL/GenBank/DDBJ whole genome shotgun (WGS) entry which is preliminary data.</text>
</comment>
<protein>
    <recommendedName>
        <fullName evidence="3">RNase H type-1 domain-containing protein</fullName>
    </recommendedName>
</protein>
<proteinExistence type="predicted"/>
<dbReference type="OrthoDB" id="1436468at2759"/>
<dbReference type="EMBL" id="QJKJ01001672">
    <property type="protein sequence ID" value="RDY06519.1"/>
    <property type="molecule type" value="Genomic_DNA"/>
</dbReference>
<dbReference type="AlphaFoldDB" id="A0A371HUP9"/>
<evidence type="ECO:0000313" key="1">
    <source>
        <dbReference type="EMBL" id="RDY06519.1"/>
    </source>
</evidence>
<reference evidence="1" key="1">
    <citation type="submission" date="2018-05" db="EMBL/GenBank/DDBJ databases">
        <title>Draft genome of Mucuna pruriens seed.</title>
        <authorList>
            <person name="Nnadi N.E."/>
            <person name="Vos R."/>
            <person name="Hasami M.H."/>
            <person name="Devisetty U.K."/>
            <person name="Aguiy J.C."/>
        </authorList>
    </citation>
    <scope>NUCLEOTIDE SEQUENCE [LARGE SCALE GENOMIC DNA]</scope>
    <source>
        <strain evidence="1">JCA_2017</strain>
    </source>
</reference>
<evidence type="ECO:0000313" key="2">
    <source>
        <dbReference type="Proteomes" id="UP000257109"/>
    </source>
</evidence>
<dbReference type="InterPro" id="IPR044730">
    <property type="entry name" value="RNase_H-like_dom_plant"/>
</dbReference>
<feature type="non-terminal residue" evidence="1">
    <location>
        <position position="124"/>
    </location>
</feature>
<gene>
    <name evidence="1" type="ORF">CR513_09486</name>
</gene>
<keyword evidence="2" id="KW-1185">Reference proteome</keyword>
<organism evidence="1 2">
    <name type="scientific">Mucuna pruriens</name>
    <name type="common">Velvet bean</name>
    <name type="synonym">Dolichos pruriens</name>
    <dbReference type="NCBI Taxonomy" id="157652"/>
    <lineage>
        <taxon>Eukaryota</taxon>
        <taxon>Viridiplantae</taxon>
        <taxon>Streptophyta</taxon>
        <taxon>Embryophyta</taxon>
        <taxon>Tracheophyta</taxon>
        <taxon>Spermatophyta</taxon>
        <taxon>Magnoliopsida</taxon>
        <taxon>eudicotyledons</taxon>
        <taxon>Gunneridae</taxon>
        <taxon>Pentapetalae</taxon>
        <taxon>rosids</taxon>
        <taxon>fabids</taxon>
        <taxon>Fabales</taxon>
        <taxon>Fabaceae</taxon>
        <taxon>Papilionoideae</taxon>
        <taxon>50 kb inversion clade</taxon>
        <taxon>NPAAA clade</taxon>
        <taxon>indigoferoid/millettioid clade</taxon>
        <taxon>Phaseoleae</taxon>
        <taxon>Mucuna</taxon>
    </lineage>
</organism>
<dbReference type="GO" id="GO:0003676">
    <property type="term" value="F:nucleic acid binding"/>
    <property type="evidence" value="ECO:0007669"/>
    <property type="project" value="InterPro"/>
</dbReference>